<dbReference type="STRING" id="1344003.SAMN05445060_3979"/>
<dbReference type="InterPro" id="IPR050109">
    <property type="entry name" value="HTH-type_TetR-like_transc_reg"/>
</dbReference>
<keyword evidence="5" id="KW-1185">Reference proteome</keyword>
<evidence type="ECO:0000313" key="4">
    <source>
        <dbReference type="EMBL" id="SIS22573.1"/>
    </source>
</evidence>
<dbReference type="Pfam" id="PF00440">
    <property type="entry name" value="TetR_N"/>
    <property type="match status" value="1"/>
</dbReference>
<dbReference type="Pfam" id="PF17940">
    <property type="entry name" value="TetR_C_31"/>
    <property type="match status" value="1"/>
</dbReference>
<gene>
    <name evidence="4" type="ORF">SAMN05445060_3979</name>
</gene>
<evidence type="ECO:0000256" key="1">
    <source>
        <dbReference type="ARBA" id="ARBA00023125"/>
    </source>
</evidence>
<dbReference type="SUPFAM" id="SSF48498">
    <property type="entry name" value="Tetracyclin repressor-like, C-terminal domain"/>
    <property type="match status" value="1"/>
</dbReference>
<dbReference type="PANTHER" id="PTHR30055">
    <property type="entry name" value="HTH-TYPE TRANSCRIPTIONAL REGULATOR RUTR"/>
    <property type="match status" value="1"/>
</dbReference>
<dbReference type="InterPro" id="IPR036271">
    <property type="entry name" value="Tet_transcr_reg_TetR-rel_C_sf"/>
</dbReference>
<dbReference type="SUPFAM" id="SSF46689">
    <property type="entry name" value="Homeodomain-like"/>
    <property type="match status" value="1"/>
</dbReference>
<dbReference type="GO" id="GO:0003700">
    <property type="term" value="F:DNA-binding transcription factor activity"/>
    <property type="evidence" value="ECO:0007669"/>
    <property type="project" value="TreeGrafter"/>
</dbReference>
<feature type="domain" description="HTH tetR-type" evidence="3">
    <location>
        <begin position="34"/>
        <end position="94"/>
    </location>
</feature>
<dbReference type="EMBL" id="FTNT01000015">
    <property type="protein sequence ID" value="SIS22573.1"/>
    <property type="molecule type" value="Genomic_DNA"/>
</dbReference>
<dbReference type="InterPro" id="IPR001647">
    <property type="entry name" value="HTH_TetR"/>
</dbReference>
<dbReference type="InterPro" id="IPR009057">
    <property type="entry name" value="Homeodomain-like_sf"/>
</dbReference>
<dbReference type="PROSITE" id="PS50977">
    <property type="entry name" value="HTH_TETR_2"/>
    <property type="match status" value="1"/>
</dbReference>
<name>A0A1N7HCS6_9NOCA</name>
<dbReference type="Proteomes" id="UP000186218">
    <property type="component" value="Unassembled WGS sequence"/>
</dbReference>
<evidence type="ECO:0000256" key="2">
    <source>
        <dbReference type="PROSITE-ProRule" id="PRU00335"/>
    </source>
</evidence>
<protein>
    <submittedName>
        <fullName evidence="4">Transcriptional regulator, TetR family</fullName>
    </submittedName>
</protein>
<accession>A0A1N7HCS6</accession>
<dbReference type="Gene3D" id="1.10.357.10">
    <property type="entry name" value="Tetracycline Repressor, domain 2"/>
    <property type="match status" value="1"/>
</dbReference>
<feature type="DNA-binding region" description="H-T-H motif" evidence="2">
    <location>
        <begin position="57"/>
        <end position="76"/>
    </location>
</feature>
<evidence type="ECO:0000259" key="3">
    <source>
        <dbReference type="PROSITE" id="PS50977"/>
    </source>
</evidence>
<organism evidence="4 5">
    <name type="scientific">Williamsia sterculiae</name>
    <dbReference type="NCBI Taxonomy" id="1344003"/>
    <lineage>
        <taxon>Bacteria</taxon>
        <taxon>Bacillati</taxon>
        <taxon>Actinomycetota</taxon>
        <taxon>Actinomycetes</taxon>
        <taxon>Mycobacteriales</taxon>
        <taxon>Nocardiaceae</taxon>
        <taxon>Williamsia</taxon>
    </lineage>
</organism>
<evidence type="ECO:0000313" key="5">
    <source>
        <dbReference type="Proteomes" id="UP000186218"/>
    </source>
</evidence>
<dbReference type="PANTHER" id="PTHR30055:SF226">
    <property type="entry name" value="HTH-TYPE TRANSCRIPTIONAL REGULATOR PKSA"/>
    <property type="match status" value="1"/>
</dbReference>
<dbReference type="GO" id="GO:0000976">
    <property type="term" value="F:transcription cis-regulatory region binding"/>
    <property type="evidence" value="ECO:0007669"/>
    <property type="project" value="TreeGrafter"/>
</dbReference>
<reference evidence="4 5" key="1">
    <citation type="submission" date="2017-01" db="EMBL/GenBank/DDBJ databases">
        <authorList>
            <person name="Mah S.A."/>
            <person name="Swanson W.J."/>
            <person name="Moy G.W."/>
            <person name="Vacquier V.D."/>
        </authorList>
    </citation>
    <scope>NUCLEOTIDE SEQUENCE [LARGE SCALE GENOMIC DNA]</scope>
    <source>
        <strain evidence="4 5">CPCC 203464</strain>
    </source>
</reference>
<proteinExistence type="predicted"/>
<keyword evidence="1 2" id="KW-0238">DNA-binding</keyword>
<sequence length="237" mass="25704">MSGAMARPRIRSASVDRSINFDGEARPVVRLSVQERRHAAVVSALRVIAADGVEAATTRRIADEAGVAQSSLFYAFDSRDDLLEAVVEYGIAQELAAMGRWLHDLAEIDKTTDVDASVLIRTALGAYVESLVADPDREHALVALALYARRTPGLELLSARLYAGYDDVVIRLLDELTRITGRRWSVPGERLAPITVALTDGITLAHLNTRDSARVEAILDGAVDLLTGYLAGTDEQH</sequence>
<dbReference type="AlphaFoldDB" id="A0A1N7HCS6"/>
<dbReference type="InterPro" id="IPR041583">
    <property type="entry name" value="TetR_C_31"/>
</dbReference>